<evidence type="ECO:0000313" key="1">
    <source>
        <dbReference type="EMBL" id="OFW56801.1"/>
    </source>
</evidence>
<accession>A0A1F2WIZ8</accession>
<protein>
    <submittedName>
        <fullName evidence="1">Uncharacterized protein</fullName>
    </submittedName>
</protein>
<name>A0A1F2WIZ8_9ACTN</name>
<sequence>MGSRKTPSVLLILASVLVILLAGIHLAGCGLTRYDPIKVCNGYTLISNDDMAKLLDMNGNVIKTWNTPPACSWSGSRESGYG</sequence>
<proteinExistence type="predicted"/>
<comment type="caution">
    <text evidence="1">The sequence shown here is derived from an EMBL/GenBank/DDBJ whole genome shotgun (WGS) entry which is preliminary data.</text>
</comment>
<organism evidence="1 2">
    <name type="scientific">Candidatus Solincola sediminis</name>
    <dbReference type="NCBI Taxonomy" id="1797199"/>
    <lineage>
        <taxon>Bacteria</taxon>
        <taxon>Bacillati</taxon>
        <taxon>Actinomycetota</taxon>
        <taxon>Candidatus Geothermincolia</taxon>
        <taxon>Candidatus Geothermincolales</taxon>
        <taxon>Candidatus Geothermincolaceae</taxon>
        <taxon>Candidatus Solincola</taxon>
    </lineage>
</organism>
<dbReference type="Proteomes" id="UP000177876">
    <property type="component" value="Unassembled WGS sequence"/>
</dbReference>
<dbReference type="EMBL" id="MELK01000040">
    <property type="protein sequence ID" value="OFW56801.1"/>
    <property type="molecule type" value="Genomic_DNA"/>
</dbReference>
<dbReference type="AlphaFoldDB" id="A0A1F2WIZ8"/>
<gene>
    <name evidence="1" type="ORF">A2Y75_06420</name>
</gene>
<reference evidence="1 2" key="1">
    <citation type="journal article" date="2016" name="Nat. Commun.">
        <title>Thousands of microbial genomes shed light on interconnected biogeochemical processes in an aquifer system.</title>
        <authorList>
            <person name="Anantharaman K."/>
            <person name="Brown C.T."/>
            <person name="Hug L.A."/>
            <person name="Sharon I."/>
            <person name="Castelle C.J."/>
            <person name="Probst A.J."/>
            <person name="Thomas B.C."/>
            <person name="Singh A."/>
            <person name="Wilkins M.J."/>
            <person name="Karaoz U."/>
            <person name="Brodie E.L."/>
            <person name="Williams K.H."/>
            <person name="Hubbard S.S."/>
            <person name="Banfield J.F."/>
        </authorList>
    </citation>
    <scope>NUCLEOTIDE SEQUENCE [LARGE SCALE GENOMIC DNA]</scope>
</reference>
<evidence type="ECO:0000313" key="2">
    <source>
        <dbReference type="Proteomes" id="UP000177876"/>
    </source>
</evidence>